<dbReference type="AlphaFoldDB" id="A0A3M7QV97"/>
<comment type="caution">
    <text evidence="1">The sequence shown here is derived from an EMBL/GenBank/DDBJ whole genome shotgun (WGS) entry which is preliminary data.</text>
</comment>
<reference evidence="1 2" key="1">
    <citation type="journal article" date="2018" name="Sci. Rep.">
        <title>Genomic signatures of local adaptation to the degree of environmental predictability in rotifers.</title>
        <authorList>
            <person name="Franch-Gras L."/>
            <person name="Hahn C."/>
            <person name="Garcia-Roger E.M."/>
            <person name="Carmona M.J."/>
            <person name="Serra M."/>
            <person name="Gomez A."/>
        </authorList>
    </citation>
    <scope>NUCLEOTIDE SEQUENCE [LARGE SCALE GENOMIC DNA]</scope>
    <source>
        <strain evidence="1">HYR1</strain>
    </source>
</reference>
<evidence type="ECO:0000313" key="2">
    <source>
        <dbReference type="Proteomes" id="UP000276133"/>
    </source>
</evidence>
<keyword evidence="2" id="KW-1185">Reference proteome</keyword>
<evidence type="ECO:0000313" key="1">
    <source>
        <dbReference type="EMBL" id="RNA15034.1"/>
    </source>
</evidence>
<organism evidence="1 2">
    <name type="scientific">Brachionus plicatilis</name>
    <name type="common">Marine rotifer</name>
    <name type="synonym">Brachionus muelleri</name>
    <dbReference type="NCBI Taxonomy" id="10195"/>
    <lineage>
        <taxon>Eukaryota</taxon>
        <taxon>Metazoa</taxon>
        <taxon>Spiralia</taxon>
        <taxon>Gnathifera</taxon>
        <taxon>Rotifera</taxon>
        <taxon>Eurotatoria</taxon>
        <taxon>Monogononta</taxon>
        <taxon>Pseudotrocha</taxon>
        <taxon>Ploima</taxon>
        <taxon>Brachionidae</taxon>
        <taxon>Brachionus</taxon>
    </lineage>
</organism>
<name>A0A3M7QV97_BRAPC</name>
<dbReference type="EMBL" id="REGN01005056">
    <property type="protein sequence ID" value="RNA15034.1"/>
    <property type="molecule type" value="Genomic_DNA"/>
</dbReference>
<accession>A0A3M7QV97</accession>
<protein>
    <submittedName>
        <fullName evidence="1">Uncharacterized protein</fullName>
    </submittedName>
</protein>
<gene>
    <name evidence="1" type="ORF">BpHYR1_035887</name>
</gene>
<sequence>MKWSVPEKEWNGDAFHKKPFPFHFHSILFHSIRFVPFIPFHSNHSNRVFYSSSVEKEDDSTLDNKLQWL</sequence>
<proteinExistence type="predicted"/>
<dbReference type="Proteomes" id="UP000276133">
    <property type="component" value="Unassembled WGS sequence"/>
</dbReference>